<reference evidence="2" key="1">
    <citation type="submission" date="2022-11" db="UniProtKB">
        <authorList>
            <consortium name="WormBaseParasite"/>
        </authorList>
    </citation>
    <scope>IDENTIFICATION</scope>
</reference>
<dbReference type="WBParaSite" id="PS1159_v2.g22896.t1">
    <property type="protein sequence ID" value="PS1159_v2.g22896.t1"/>
    <property type="gene ID" value="PS1159_v2.g22896"/>
</dbReference>
<sequence>METINNKSYNNKNCDSNISDYFKERKKLSSSDKPSLLLKLNNNNAEKEEANEWKKECSTSTNNRSALYLHIAAFDKSIGGKNIEDLKNGISGLLRNKKQLFPSTCIIQNPFEFPRQQGNEVPPPQMSEFRASQFLLNPNEASNKGQQSPHLAQQQQQQQQPPKNSVILQQQSPNPSTVGMQQSPHHQTLNPGYIQGNLSSNLKKMSTAAADLEHERLLEESVDESHLHQQHPEEEDNVDHQQRREQYDEDGIVNEHGKDEQLTEEYNGEDMIGQVIQGEDGELYLLAADDDANNGSHEGIMDMNSVQEVKIMVNNETSQMVYYNDDKDDGSQEPGSSISGRAMTYIAKNNYPQPAGMKGRRNRVYGDCKCPECGQSFVNTARLERHLAVHQIFGNFSCPLCAKTYKYEYNLFYHWRKTCRDLDDIFSVSERKNLDVNTLRTAVDDLVRKREHYGHMSMGINPHQLFRHSHYDKLILPVRRNLPCKACGVAIPTQHMQRHLALHRGYENVDEADQGSFFCDLCGLMFRQHPNLIRHWKTACPEIQANLPADVGELDDQSLKLLVSDLLQSVVVASDFREPPIPRELNLREKARQYDSTTDDLNFSAPTEEEIHQEMEADEFSVAQAGDQMVFADDVIDDDGTALGSSTLSAHNRTKWVNSGMPVQCHECKRAFANAGRLERHMAGYHSSTGSHHCPLCGNRFKYDYNLLYHYRKSCPYTKSFIEQDMRAQLDAQTLRKLVRSLATKDLRVEVHPELATNMRPKEGYGDTFVRREMLGEKRPQLPQIPQNRPGMPEGKSCPLCGIVFYGLKVLERHVYTVHPEDHAYFDPEQGIMREIEEEEEVIVESHHHVKHEDDNSYEDDNLEGDAGPPQLEKEASDVEGPLQIVDEHGNLISQVRDFNEVQEMIDSGQLGFRQTDRFVCLQ</sequence>
<evidence type="ECO:0000313" key="1">
    <source>
        <dbReference type="Proteomes" id="UP000887580"/>
    </source>
</evidence>
<proteinExistence type="predicted"/>
<name>A0AC35G1B0_9BILA</name>
<protein>
    <submittedName>
        <fullName evidence="2">C2H2-type domain-containing protein</fullName>
    </submittedName>
</protein>
<dbReference type="Proteomes" id="UP000887580">
    <property type="component" value="Unplaced"/>
</dbReference>
<organism evidence="1 2">
    <name type="scientific">Panagrolaimus sp. PS1159</name>
    <dbReference type="NCBI Taxonomy" id="55785"/>
    <lineage>
        <taxon>Eukaryota</taxon>
        <taxon>Metazoa</taxon>
        <taxon>Ecdysozoa</taxon>
        <taxon>Nematoda</taxon>
        <taxon>Chromadorea</taxon>
        <taxon>Rhabditida</taxon>
        <taxon>Tylenchina</taxon>
        <taxon>Panagrolaimomorpha</taxon>
        <taxon>Panagrolaimoidea</taxon>
        <taxon>Panagrolaimidae</taxon>
        <taxon>Panagrolaimus</taxon>
    </lineage>
</organism>
<evidence type="ECO:0000313" key="2">
    <source>
        <dbReference type="WBParaSite" id="PS1159_v2.g22896.t1"/>
    </source>
</evidence>
<accession>A0AC35G1B0</accession>